<dbReference type="InterPro" id="IPR010397">
    <property type="entry name" value="DUF996"/>
</dbReference>
<dbReference type="AlphaFoldDB" id="A0A9W6LJT6"/>
<keyword evidence="1" id="KW-0812">Transmembrane</keyword>
<comment type="caution">
    <text evidence="2">The sequence shown here is derived from an EMBL/GenBank/DDBJ whole genome shotgun (WGS) entry which is preliminary data.</text>
</comment>
<keyword evidence="3" id="KW-1185">Reference proteome</keyword>
<feature type="transmembrane region" description="Helical" evidence="1">
    <location>
        <begin position="141"/>
        <end position="171"/>
    </location>
</feature>
<dbReference type="Proteomes" id="UP001144297">
    <property type="component" value="Unassembled WGS sequence"/>
</dbReference>
<feature type="transmembrane region" description="Helical" evidence="1">
    <location>
        <begin position="12"/>
        <end position="40"/>
    </location>
</feature>
<evidence type="ECO:0008006" key="4">
    <source>
        <dbReference type="Google" id="ProtNLM"/>
    </source>
</evidence>
<feature type="transmembrane region" description="Helical" evidence="1">
    <location>
        <begin position="97"/>
        <end position="120"/>
    </location>
</feature>
<dbReference type="EMBL" id="BSDX01000001">
    <property type="protein sequence ID" value="GLI53027.1"/>
    <property type="molecule type" value="Genomic_DNA"/>
</dbReference>
<name>A0A9W6LJT6_9BACT</name>
<dbReference type="Pfam" id="PF06195">
    <property type="entry name" value="DUF996"/>
    <property type="match status" value="1"/>
</dbReference>
<protein>
    <recommendedName>
        <fullName evidence="4">DUF996 domain-containing protein</fullName>
    </recommendedName>
</protein>
<gene>
    <name evidence="2" type="ORF">TISLANDTSLP1_07200</name>
</gene>
<evidence type="ECO:0000256" key="1">
    <source>
        <dbReference type="SAM" id="Phobius"/>
    </source>
</evidence>
<evidence type="ECO:0000313" key="3">
    <source>
        <dbReference type="Proteomes" id="UP001144297"/>
    </source>
</evidence>
<accession>A0A9W6LJT6</accession>
<keyword evidence="1" id="KW-0472">Membrane</keyword>
<organism evidence="2 3">
    <name type="scientific">Thermodesulfovibrio yellowstonii</name>
    <dbReference type="NCBI Taxonomy" id="28262"/>
    <lineage>
        <taxon>Bacteria</taxon>
        <taxon>Pseudomonadati</taxon>
        <taxon>Nitrospirota</taxon>
        <taxon>Thermodesulfovibrionia</taxon>
        <taxon>Thermodesulfovibrionales</taxon>
        <taxon>Thermodesulfovibrionaceae</taxon>
        <taxon>Thermodesulfovibrio</taxon>
    </lineage>
</organism>
<keyword evidence="1" id="KW-1133">Transmembrane helix</keyword>
<proteinExistence type="predicted"/>
<sequence length="183" mass="20787">MPQLSNEKILGGLGSIFIILGFIPWIGWILGIAGIVLLFITMNKLSQFFSDKNIFNKFLNGFLISITGILIGAIWGIFSMVPMMMEGPRHSIILPYFSFRLIFIFLIIYILNIVGMYFYRQCFNLIRQYTEINLFKLAGDFMFWGAVAVIAFGLGAIAILVGWILLAVAFFSLPEHNKEEKII</sequence>
<feature type="transmembrane region" description="Helical" evidence="1">
    <location>
        <begin position="61"/>
        <end position="85"/>
    </location>
</feature>
<reference evidence="2" key="1">
    <citation type="submission" date="2022-12" db="EMBL/GenBank/DDBJ databases">
        <title>Reference genome sequencing for broad-spectrum identification of bacterial and archaeal isolates by mass spectrometry.</title>
        <authorList>
            <person name="Sekiguchi Y."/>
            <person name="Tourlousse D.M."/>
        </authorList>
    </citation>
    <scope>NUCLEOTIDE SEQUENCE</scope>
    <source>
        <strain evidence="2">TSL-P1</strain>
    </source>
</reference>
<evidence type="ECO:0000313" key="2">
    <source>
        <dbReference type="EMBL" id="GLI53027.1"/>
    </source>
</evidence>